<sequence length="97" mass="10979">MTFRRAARVDANQPEIVDAFRKMGCSVAIVSQLKKLCDLFVSKNKKTAAIEIKDGSLPKSKRQLTEGEMDFMHSWKGLYFIVESLDDVARVVKELEA</sequence>
<evidence type="ECO:0000313" key="2">
    <source>
        <dbReference type="Proteomes" id="UP000183898"/>
    </source>
</evidence>
<dbReference type="AlphaFoldDB" id="A0A1H8ITG4"/>
<dbReference type="EMBL" id="FOCT01000006">
    <property type="protein sequence ID" value="SEN71732.1"/>
    <property type="molecule type" value="Genomic_DNA"/>
</dbReference>
<protein>
    <recommendedName>
        <fullName evidence="3">VRR-NUC domain-containing protein</fullName>
    </recommendedName>
</protein>
<dbReference type="RefSeq" id="WP_074746353.1">
    <property type="nucleotide sequence ID" value="NZ_FOCT01000006.1"/>
</dbReference>
<proteinExistence type="predicted"/>
<gene>
    <name evidence="1" type="ORF">SAMN05216404_106176</name>
</gene>
<reference evidence="1 2" key="1">
    <citation type="submission" date="2016-10" db="EMBL/GenBank/DDBJ databases">
        <authorList>
            <person name="de Groot N.N."/>
        </authorList>
    </citation>
    <scope>NUCLEOTIDE SEQUENCE [LARGE SCALE GENOMIC DNA]</scope>
    <source>
        <strain evidence="1 2">Nl18</strain>
    </source>
</reference>
<name>A0A1H8ITG4_9PROT</name>
<dbReference type="Proteomes" id="UP000183898">
    <property type="component" value="Unassembled WGS sequence"/>
</dbReference>
<evidence type="ECO:0008006" key="3">
    <source>
        <dbReference type="Google" id="ProtNLM"/>
    </source>
</evidence>
<evidence type="ECO:0000313" key="1">
    <source>
        <dbReference type="EMBL" id="SEN71732.1"/>
    </source>
</evidence>
<organism evidence="1 2">
    <name type="scientific">Nitrosospira multiformis</name>
    <dbReference type="NCBI Taxonomy" id="1231"/>
    <lineage>
        <taxon>Bacteria</taxon>
        <taxon>Pseudomonadati</taxon>
        <taxon>Pseudomonadota</taxon>
        <taxon>Betaproteobacteria</taxon>
        <taxon>Nitrosomonadales</taxon>
        <taxon>Nitrosomonadaceae</taxon>
        <taxon>Nitrosospira</taxon>
    </lineage>
</organism>
<accession>A0A1H8ITG4</accession>